<name>A0A0L0HJR9_SPIPD</name>
<dbReference type="InterPro" id="IPR009003">
    <property type="entry name" value="Peptidase_S1_PA"/>
</dbReference>
<dbReference type="GO" id="GO:0005634">
    <property type="term" value="C:nucleus"/>
    <property type="evidence" value="ECO:0007669"/>
    <property type="project" value="EnsemblFungi"/>
</dbReference>
<accession>A0A0L0HJR9</accession>
<dbReference type="Pfam" id="PF12812">
    <property type="entry name" value="PDZ_1"/>
    <property type="match status" value="2"/>
</dbReference>
<dbReference type="EMBL" id="KQ257454">
    <property type="protein sequence ID" value="KND01283.1"/>
    <property type="molecule type" value="Genomic_DNA"/>
</dbReference>
<dbReference type="PANTHER" id="PTHR46366:SF8">
    <property type="entry name" value="PRO-APOPTOTIC SERINE PROTEASE NMA111"/>
    <property type="match status" value="1"/>
</dbReference>
<feature type="region of interest" description="Disordered" evidence="3">
    <location>
        <begin position="1"/>
        <end position="57"/>
    </location>
</feature>
<dbReference type="InterPro" id="IPR025926">
    <property type="entry name" value="PDZ-like_dom"/>
</dbReference>
<dbReference type="GO" id="GO:0006915">
    <property type="term" value="P:apoptotic process"/>
    <property type="evidence" value="ECO:0007669"/>
    <property type="project" value="EnsemblFungi"/>
</dbReference>
<dbReference type="eggNOG" id="KOG1421">
    <property type="taxonomic scope" value="Eukaryota"/>
</dbReference>
<feature type="domain" description="PDZ" evidence="4">
    <location>
        <begin position="301"/>
        <end position="379"/>
    </location>
</feature>
<dbReference type="STRING" id="645134.A0A0L0HJR9"/>
<dbReference type="GO" id="GO:0034605">
    <property type="term" value="P:cellular response to heat"/>
    <property type="evidence" value="ECO:0007669"/>
    <property type="project" value="EnsemblFungi"/>
</dbReference>
<dbReference type="GO" id="GO:0006629">
    <property type="term" value="P:lipid metabolic process"/>
    <property type="evidence" value="ECO:0007669"/>
    <property type="project" value="EnsemblFungi"/>
</dbReference>
<evidence type="ECO:0000256" key="2">
    <source>
        <dbReference type="ARBA" id="ARBA00022737"/>
    </source>
</evidence>
<dbReference type="GO" id="GO:0004252">
    <property type="term" value="F:serine-type endopeptidase activity"/>
    <property type="evidence" value="ECO:0007669"/>
    <property type="project" value="EnsemblFungi"/>
</dbReference>
<evidence type="ECO:0000256" key="1">
    <source>
        <dbReference type="ARBA" id="ARBA00010541"/>
    </source>
</evidence>
<dbReference type="InParanoid" id="A0A0L0HJR9"/>
<dbReference type="Proteomes" id="UP000053201">
    <property type="component" value="Unassembled WGS sequence"/>
</dbReference>
<evidence type="ECO:0000259" key="4">
    <source>
        <dbReference type="SMART" id="SM00228"/>
    </source>
</evidence>
<feature type="domain" description="PDZ" evidence="4">
    <location>
        <begin position="759"/>
        <end position="850"/>
    </location>
</feature>
<evidence type="ECO:0000313" key="6">
    <source>
        <dbReference type="Proteomes" id="UP000053201"/>
    </source>
</evidence>
<dbReference type="AlphaFoldDB" id="A0A0L0HJR9"/>
<reference evidence="5 6" key="1">
    <citation type="submission" date="2009-08" db="EMBL/GenBank/DDBJ databases">
        <title>The Genome Sequence of Spizellomyces punctatus strain DAOM BR117.</title>
        <authorList>
            <consortium name="The Broad Institute Genome Sequencing Platform"/>
            <person name="Russ C."/>
            <person name="Cuomo C."/>
            <person name="Shea T."/>
            <person name="Young S.K."/>
            <person name="Zeng Q."/>
            <person name="Koehrsen M."/>
            <person name="Haas B."/>
            <person name="Borodovsky M."/>
            <person name="Guigo R."/>
            <person name="Alvarado L."/>
            <person name="Berlin A."/>
            <person name="Bochicchio J."/>
            <person name="Borenstein D."/>
            <person name="Chapman S."/>
            <person name="Chen Z."/>
            <person name="Engels R."/>
            <person name="Freedman E."/>
            <person name="Gellesch M."/>
            <person name="Goldberg J."/>
            <person name="Griggs A."/>
            <person name="Gujja S."/>
            <person name="Heiman D."/>
            <person name="Hepburn T."/>
            <person name="Howarth C."/>
            <person name="Jen D."/>
            <person name="Larson L."/>
            <person name="Lewis B."/>
            <person name="Mehta T."/>
            <person name="Park D."/>
            <person name="Pearson M."/>
            <person name="Roberts A."/>
            <person name="Saif S."/>
            <person name="Shenoy N."/>
            <person name="Sisk P."/>
            <person name="Stolte C."/>
            <person name="Sykes S."/>
            <person name="Thomson T."/>
            <person name="Walk T."/>
            <person name="White J."/>
            <person name="Yandava C."/>
            <person name="Burger G."/>
            <person name="Gray M.W."/>
            <person name="Holland P.W.H."/>
            <person name="King N."/>
            <person name="Lang F.B.F."/>
            <person name="Roger A.J."/>
            <person name="Ruiz-Trillo I."/>
            <person name="Lander E."/>
            <person name="Nusbaum C."/>
        </authorList>
    </citation>
    <scope>NUCLEOTIDE SEQUENCE [LARGE SCALE GENOMIC DNA]</scope>
    <source>
        <strain evidence="5 6">DAOM BR117</strain>
    </source>
</reference>
<dbReference type="VEuPathDB" id="FungiDB:SPPG_03093"/>
<dbReference type="InterPro" id="IPR036034">
    <property type="entry name" value="PDZ_sf"/>
</dbReference>
<evidence type="ECO:0000256" key="3">
    <source>
        <dbReference type="SAM" id="MobiDB-lite"/>
    </source>
</evidence>
<evidence type="ECO:0000313" key="5">
    <source>
        <dbReference type="EMBL" id="KND01283.1"/>
    </source>
</evidence>
<dbReference type="SMART" id="SM00228">
    <property type="entry name" value="PDZ"/>
    <property type="match status" value="3"/>
</dbReference>
<gene>
    <name evidence="5" type="ORF">SPPG_03093</name>
</gene>
<dbReference type="OMA" id="FWGHCVF"/>
<dbReference type="InterPro" id="IPR001478">
    <property type="entry name" value="PDZ"/>
</dbReference>
<proteinExistence type="inferred from homology"/>
<dbReference type="FunCoup" id="A0A0L0HJR9">
    <property type="interactions" value="35"/>
</dbReference>
<dbReference type="OrthoDB" id="4217619at2759"/>
<sequence length="989" mass="108776">MELDPTVVPREEDMELSNIIPSTEPSLTQKRKRSRSDGVSAPVAKRPELDHSTSNGALVEPSLGYPAAHQPQWQGTIERAITSIVSIRFSQVAAFDTDGPDTSEASGFVVDAAAGLILTNRHVACAGPFVGEAVFHDHEEVDVFPVYRDPVHDFGVLKFDPKKIRYMPVTEIQLAPDLAQVGLDIRVVGNDAGEKLSILAGSISRLDRNAPEYGEMTYNDFNTFYLQAASSTSGGSSGSPVLNIEGKAVALQAGGHMRAATDFFFPLDRVARALKYIQEGKVVPRGTIQVQFLHRPFDEVRRLGLTDSTEAHIRNLFPTEVGMLVAEVVVPKGPASAFLEEGDILLSVNDNYLTKFVPLEEVLDSSVGKEIKIKIQRGGADMEFTLTVQDLHSISPDRYLEVGGAKLNNVSYQLARQFCVPVEGIYVSEPAGMFRLDGSDHGWIISSIDTKPTPNLDEFIAAFKEIPDRERIPVEYYSILDVHTKSVAVVTAERHWSGFRLAVRNDKTGLWDFTDLGSPPPPRPLKPMTATFATLDQSLGAAASLFHSLVKVSMYIPCRIEGFPKSRKMGAGLVIDAEKGLVVVGRNIVPFTMGDILLTFADSIIVPGKAVFLHPTHNFAIVSYDPQLVGETPVKSAPVSPIKLGQGHRVSLVALNHNQRPVAIETTVTDITTVTIPYSGTPRFRAINFDAITLDTPLAQQCSAGVLVDADGRAQGLWLSYLGERTNSGHDTEYHLGIGIDTLLPILSRLRLDATPKLRGLAVEVTPVQMSQARHMGLSEDWVRKVEAANKERRQLFLIRRTENGSETAKVLQDLDLILAVNGKTITRVQELELHEEWGSDVEVTILRAKKEITVKVPTTEFDNEGTKRIVFWAGAVLHEPHRAALQQSKKLPSRIYVSGRAKGSPSYMYGIVPTQWITAVNGRKVTTLDDFVDAVKGLPDNEYVRIKTISFDLVPCVLSIKLGLHYWPTSELIRDPDSDCGWTRRNIQ</sequence>
<dbReference type="GO" id="GO:0120174">
    <property type="term" value="P:stress-induced homeostatically regulated protein degradation pathway"/>
    <property type="evidence" value="ECO:0007669"/>
    <property type="project" value="EnsemblFungi"/>
</dbReference>
<comment type="similarity">
    <text evidence="1">Belongs to the peptidase S1C family.</text>
</comment>
<dbReference type="Pfam" id="PF13365">
    <property type="entry name" value="Trypsin_2"/>
    <property type="match status" value="1"/>
</dbReference>
<dbReference type="Gene3D" id="2.40.10.120">
    <property type="match status" value="2"/>
</dbReference>
<dbReference type="PANTHER" id="PTHR46366">
    <property type="entry name" value="PRO-APOPTOTIC SERINE PROTEASE NMA111"/>
    <property type="match status" value="1"/>
</dbReference>
<protein>
    <recommendedName>
        <fullName evidence="4">PDZ domain-containing protein</fullName>
    </recommendedName>
</protein>
<dbReference type="SUPFAM" id="SSF50156">
    <property type="entry name" value="PDZ domain-like"/>
    <property type="match status" value="3"/>
</dbReference>
<dbReference type="GeneID" id="27686640"/>
<dbReference type="CDD" id="cd06719">
    <property type="entry name" value="PDZ2-4_Nma111p-like"/>
    <property type="match status" value="1"/>
</dbReference>
<feature type="compositionally biased region" description="Polar residues" evidence="3">
    <location>
        <begin position="19"/>
        <end position="28"/>
    </location>
</feature>
<dbReference type="RefSeq" id="XP_016609322.1">
    <property type="nucleotide sequence ID" value="XM_016751381.1"/>
</dbReference>
<dbReference type="SUPFAM" id="SSF50494">
    <property type="entry name" value="Trypsin-like serine proteases"/>
    <property type="match status" value="2"/>
</dbReference>
<dbReference type="CDD" id="cd06786">
    <property type="entry name" value="cpPDZ1_ScNma111-like"/>
    <property type="match status" value="1"/>
</dbReference>
<dbReference type="Gene3D" id="2.30.42.10">
    <property type="match status" value="3"/>
</dbReference>
<feature type="domain" description="PDZ" evidence="4">
    <location>
        <begin position="872"/>
        <end position="953"/>
    </location>
</feature>
<keyword evidence="2" id="KW-0677">Repeat</keyword>
<organism evidence="5 6">
    <name type="scientific">Spizellomyces punctatus (strain DAOM BR117)</name>
    <dbReference type="NCBI Taxonomy" id="645134"/>
    <lineage>
        <taxon>Eukaryota</taxon>
        <taxon>Fungi</taxon>
        <taxon>Fungi incertae sedis</taxon>
        <taxon>Chytridiomycota</taxon>
        <taxon>Chytridiomycota incertae sedis</taxon>
        <taxon>Chytridiomycetes</taxon>
        <taxon>Spizellomycetales</taxon>
        <taxon>Spizellomycetaceae</taxon>
        <taxon>Spizellomyces</taxon>
    </lineage>
</organism>
<dbReference type="PRINTS" id="PR00834">
    <property type="entry name" value="PROTEASES2C"/>
</dbReference>
<dbReference type="InterPro" id="IPR001940">
    <property type="entry name" value="Peptidase_S1C"/>
</dbReference>
<keyword evidence="6" id="KW-1185">Reference proteome</keyword>